<dbReference type="PANTHER" id="PTHR33673:SF38">
    <property type="entry name" value="CHROMODOMAIN-HELICASE-DNA-BINDING PROTEIN 7-LIKE"/>
    <property type="match status" value="1"/>
</dbReference>
<sequence>MDSADGIETNSDLKRDSATTASGEGDHSITGQQLNRTLSPLSSSSSESSLEEGFQLGTNKTANTPPLGSTDFPTLDEENGLTALKCESDQTFLNTGNENVSIGSSASGAIPATTSNEAYLSIPDEELDNLSSPPSYPQIIARATEDSCVVTVSDDLDIGISSKPIHVRDRSLSSSSSPSSSSSEDSFQHGANGIADIPLVATDAPLEENGSIALKHESNQTFSNTGDGNVSIASSDSRAIPATISNDVDLSSVDKTLDNSVLAPSSHESECSPRVTSQITVKETEDCPIAQESCEENIRVSSKPMEEHGCSLSSSSSSSSKDPIKLGANASHASECPPEVNSQMTVRETENSLIVPESSDENIHVGSNPMQEHGRSLSTSLSSSSSSSEGPFQLSANETANTPLGSTDPSTLEEDNGLATLTSEPSQTFSNIEHMNTRTVANDSSSIPTITSKVADLSTPDKILDNSLSSPASPAYEYFPKGLFRDNARDLEDSRITSRSQDEEIRVTSEPIHEQQHSHEIAGSPSKPAAQGHSKSNSATQFPPTQVMERPNDPSSSGYRIPSYVFARTKSTAPMEWSIASNESLFSIHMGNMSFNRDQLFWLGKSGELGLSGPLMDLSSNQPPTNNKVSHSVQNSATLDDDFRAAEEKAAETMREVIRESAENRCKEDARPSKDTHASSKISRQPDEKTKSFAFPL</sequence>
<accession>W9RRE6</accession>
<feature type="compositionally biased region" description="Low complexity" evidence="1">
    <location>
        <begin position="311"/>
        <end position="320"/>
    </location>
</feature>
<feature type="compositionally biased region" description="Polar residues" evidence="1">
    <location>
        <begin position="394"/>
        <end position="410"/>
    </location>
</feature>
<feature type="compositionally biased region" description="Polar residues" evidence="1">
    <location>
        <begin position="419"/>
        <end position="452"/>
    </location>
</feature>
<dbReference type="EMBL" id="KE345513">
    <property type="protein sequence ID" value="EXC04887.1"/>
    <property type="molecule type" value="Genomic_DNA"/>
</dbReference>
<feature type="region of interest" description="Disordered" evidence="1">
    <location>
        <begin position="298"/>
        <end position="472"/>
    </location>
</feature>
<dbReference type="Proteomes" id="UP000030645">
    <property type="component" value="Unassembled WGS sequence"/>
</dbReference>
<dbReference type="eggNOG" id="ENOG502S0N9">
    <property type="taxonomic scope" value="Eukaryota"/>
</dbReference>
<feature type="region of interest" description="Disordered" evidence="1">
    <location>
        <begin position="490"/>
        <end position="557"/>
    </location>
</feature>
<dbReference type="AlphaFoldDB" id="W9RRE6"/>
<feature type="region of interest" description="Disordered" evidence="1">
    <location>
        <begin position="655"/>
        <end position="697"/>
    </location>
</feature>
<dbReference type="PANTHER" id="PTHR33673">
    <property type="entry name" value="SUPPRESSOR SRP40-LIKE PROTEIN"/>
    <property type="match status" value="1"/>
</dbReference>
<name>W9RRE6_9ROSA</name>
<organism evidence="2 3">
    <name type="scientific">Morus notabilis</name>
    <dbReference type="NCBI Taxonomy" id="981085"/>
    <lineage>
        <taxon>Eukaryota</taxon>
        <taxon>Viridiplantae</taxon>
        <taxon>Streptophyta</taxon>
        <taxon>Embryophyta</taxon>
        <taxon>Tracheophyta</taxon>
        <taxon>Spermatophyta</taxon>
        <taxon>Magnoliopsida</taxon>
        <taxon>eudicotyledons</taxon>
        <taxon>Gunneridae</taxon>
        <taxon>Pentapetalae</taxon>
        <taxon>rosids</taxon>
        <taxon>fabids</taxon>
        <taxon>Rosales</taxon>
        <taxon>Moraceae</taxon>
        <taxon>Moreae</taxon>
        <taxon>Morus</taxon>
    </lineage>
</organism>
<feature type="compositionally biased region" description="Polar residues" evidence="1">
    <location>
        <begin position="619"/>
        <end position="638"/>
    </location>
</feature>
<feature type="compositionally biased region" description="Low complexity" evidence="1">
    <location>
        <begin position="376"/>
        <end position="388"/>
    </location>
</feature>
<feature type="compositionally biased region" description="Basic and acidic residues" evidence="1">
    <location>
        <begin position="655"/>
        <end position="691"/>
    </location>
</feature>
<feature type="region of interest" description="Disordered" evidence="1">
    <location>
        <begin position="619"/>
        <end position="640"/>
    </location>
</feature>
<proteinExistence type="predicted"/>
<evidence type="ECO:0000313" key="2">
    <source>
        <dbReference type="EMBL" id="EXC04887.1"/>
    </source>
</evidence>
<feature type="compositionally biased region" description="Polar residues" evidence="1">
    <location>
        <begin position="533"/>
        <end position="544"/>
    </location>
</feature>
<feature type="region of interest" description="Disordered" evidence="1">
    <location>
        <begin position="1"/>
        <end position="76"/>
    </location>
</feature>
<feature type="compositionally biased region" description="Low complexity" evidence="1">
    <location>
        <begin position="38"/>
        <end position="52"/>
    </location>
</feature>
<protein>
    <submittedName>
        <fullName evidence="2">Uncharacterized protein</fullName>
    </submittedName>
</protein>
<evidence type="ECO:0000313" key="3">
    <source>
        <dbReference type="Proteomes" id="UP000030645"/>
    </source>
</evidence>
<reference evidence="3" key="1">
    <citation type="submission" date="2013-01" db="EMBL/GenBank/DDBJ databases">
        <title>Draft Genome Sequence of a Mulberry Tree, Morus notabilis C.K. Schneid.</title>
        <authorList>
            <person name="He N."/>
            <person name="Zhao S."/>
        </authorList>
    </citation>
    <scope>NUCLEOTIDE SEQUENCE</scope>
</reference>
<keyword evidence="3" id="KW-1185">Reference proteome</keyword>
<feature type="compositionally biased region" description="Low complexity" evidence="1">
    <location>
        <begin position="172"/>
        <end position="185"/>
    </location>
</feature>
<feature type="compositionally biased region" description="Basic and acidic residues" evidence="1">
    <location>
        <begin position="490"/>
        <end position="520"/>
    </location>
</feature>
<feature type="region of interest" description="Disordered" evidence="1">
    <location>
        <begin position="163"/>
        <end position="239"/>
    </location>
</feature>
<feature type="compositionally biased region" description="Polar residues" evidence="1">
    <location>
        <begin position="219"/>
        <end position="239"/>
    </location>
</feature>
<evidence type="ECO:0000256" key="1">
    <source>
        <dbReference type="SAM" id="MobiDB-lite"/>
    </source>
</evidence>
<feature type="compositionally biased region" description="Polar residues" evidence="1">
    <location>
        <begin position="56"/>
        <end position="67"/>
    </location>
</feature>
<gene>
    <name evidence="2" type="ORF">L484_007119</name>
</gene>